<keyword evidence="7" id="KW-0137">Centromere</keyword>
<dbReference type="GO" id="GO:0005634">
    <property type="term" value="C:nucleus"/>
    <property type="evidence" value="ECO:0007669"/>
    <property type="project" value="UniProtKB-SubCell"/>
</dbReference>
<evidence type="ECO:0000256" key="3">
    <source>
        <dbReference type="ARBA" id="ARBA00008191"/>
    </source>
</evidence>
<evidence type="ECO:0000313" key="10">
    <source>
        <dbReference type="Ensembl" id="ENSLLEP00000033081.1"/>
    </source>
</evidence>
<keyword evidence="5" id="KW-0158">Chromosome</keyword>
<dbReference type="PANTHER" id="PTHR31345:SF3">
    <property type="entry name" value="CENTROMERE PROTEIN Q"/>
    <property type="match status" value="1"/>
</dbReference>
<evidence type="ECO:0000256" key="2">
    <source>
        <dbReference type="ARBA" id="ARBA00004584"/>
    </source>
</evidence>
<dbReference type="GeneTree" id="ENSGT01010000230160"/>
<name>A0A8C5Q7M8_9ANUR</name>
<dbReference type="GO" id="GO:0000775">
    <property type="term" value="C:chromosome, centromeric region"/>
    <property type="evidence" value="ECO:0007669"/>
    <property type="project" value="UniProtKB-SubCell"/>
</dbReference>
<evidence type="ECO:0000256" key="1">
    <source>
        <dbReference type="ARBA" id="ARBA00004123"/>
    </source>
</evidence>
<feature type="region of interest" description="Disordered" evidence="9">
    <location>
        <begin position="72"/>
        <end position="103"/>
    </location>
</feature>
<organism evidence="10 11">
    <name type="scientific">Leptobrachium leishanense</name>
    <name type="common">Leishan spiny toad</name>
    <dbReference type="NCBI Taxonomy" id="445787"/>
    <lineage>
        <taxon>Eukaryota</taxon>
        <taxon>Metazoa</taxon>
        <taxon>Chordata</taxon>
        <taxon>Craniata</taxon>
        <taxon>Vertebrata</taxon>
        <taxon>Euteleostomi</taxon>
        <taxon>Amphibia</taxon>
        <taxon>Batrachia</taxon>
        <taxon>Anura</taxon>
        <taxon>Pelobatoidea</taxon>
        <taxon>Megophryidae</taxon>
        <taxon>Leptobrachium</taxon>
    </lineage>
</organism>
<evidence type="ECO:0000256" key="8">
    <source>
        <dbReference type="SAM" id="Coils"/>
    </source>
</evidence>
<reference evidence="10" key="1">
    <citation type="submission" date="2025-08" db="UniProtKB">
        <authorList>
            <consortium name="Ensembl"/>
        </authorList>
    </citation>
    <scope>IDENTIFICATION</scope>
</reference>
<dbReference type="InterPro" id="IPR025212">
    <property type="entry name" value="CAD_CENP-Q"/>
</dbReference>
<evidence type="ECO:0000256" key="6">
    <source>
        <dbReference type="ARBA" id="ARBA00023242"/>
    </source>
</evidence>
<accession>A0A8C5Q7M8</accession>
<feature type="coiled-coil region" evidence="8">
    <location>
        <begin position="169"/>
        <end position="224"/>
    </location>
</feature>
<dbReference type="Ensembl" id="ENSLLET00000034349.1">
    <property type="protein sequence ID" value="ENSLLEP00000033081.1"/>
    <property type="gene ID" value="ENSLLEG00000020934.1"/>
</dbReference>
<keyword evidence="6" id="KW-0539">Nucleus</keyword>
<sequence length="296" mass="33252">MPNRNSAGAKGSVRPATCSTKPETARHNCSSKAHSHHTCILVPLDSKHRQHNGDTQRRHRFIHMAFSYRYQASKHVQHSPGARKQKHKKSGPGSPGSRSVQKTRVTFQNPLATAVIEHIESCIHTATLVVLARKHSVSHPVREQLTAFTQRLLRHCKNAKFPSTKLSNLKSLRRNILEEERATQELDETMNSLDGELQKAIANANASNDSITDQEEKIDSLKQKVLESDDFKIITSKSDALQLPKASYQAPTMQEYFKSLKNPSGLLKELGVMQYTPVADEMRRVIENCYAEIDAL</sequence>
<protein>
    <recommendedName>
        <fullName evidence="4">Centromere protein Q</fullName>
    </recommendedName>
</protein>
<comment type="similarity">
    <text evidence="3">Belongs to the CENP-Q/OKP1 family.</text>
</comment>
<feature type="region of interest" description="Disordered" evidence="9">
    <location>
        <begin position="1"/>
        <end position="29"/>
    </location>
</feature>
<feature type="compositionally biased region" description="Basic residues" evidence="9">
    <location>
        <begin position="75"/>
        <end position="90"/>
    </location>
</feature>
<evidence type="ECO:0000313" key="11">
    <source>
        <dbReference type="Proteomes" id="UP000694569"/>
    </source>
</evidence>
<evidence type="ECO:0000256" key="9">
    <source>
        <dbReference type="SAM" id="MobiDB-lite"/>
    </source>
</evidence>
<dbReference type="AlphaFoldDB" id="A0A8C5Q7M8"/>
<evidence type="ECO:0000256" key="4">
    <source>
        <dbReference type="ARBA" id="ARBA00016397"/>
    </source>
</evidence>
<evidence type="ECO:0000256" key="7">
    <source>
        <dbReference type="ARBA" id="ARBA00023328"/>
    </source>
</evidence>
<proteinExistence type="inferred from homology"/>
<keyword evidence="8" id="KW-0175">Coiled coil</keyword>
<dbReference type="PANTHER" id="PTHR31345">
    <property type="entry name" value="CENTROMERE PROTEIN Q"/>
    <property type="match status" value="1"/>
</dbReference>
<keyword evidence="11" id="KW-1185">Reference proteome</keyword>
<evidence type="ECO:0000256" key="5">
    <source>
        <dbReference type="ARBA" id="ARBA00022454"/>
    </source>
</evidence>
<reference evidence="10" key="2">
    <citation type="submission" date="2025-09" db="UniProtKB">
        <authorList>
            <consortium name="Ensembl"/>
        </authorList>
    </citation>
    <scope>IDENTIFICATION</scope>
</reference>
<feature type="compositionally biased region" description="Polar residues" evidence="9">
    <location>
        <begin position="17"/>
        <end position="29"/>
    </location>
</feature>
<dbReference type="Proteomes" id="UP000694569">
    <property type="component" value="Unplaced"/>
</dbReference>
<dbReference type="OrthoDB" id="8927710at2759"/>
<comment type="subcellular location">
    <subcellularLocation>
        <location evidence="2">Chromosome</location>
        <location evidence="2">Centromere</location>
    </subcellularLocation>
    <subcellularLocation>
        <location evidence="1">Nucleus</location>
    </subcellularLocation>
</comment>